<keyword evidence="8" id="KW-1185">Reference proteome</keyword>
<feature type="compositionally biased region" description="Low complexity" evidence="5">
    <location>
        <begin position="485"/>
        <end position="512"/>
    </location>
</feature>
<feature type="compositionally biased region" description="Polar residues" evidence="5">
    <location>
        <begin position="474"/>
        <end position="484"/>
    </location>
</feature>
<comment type="subcellular location">
    <subcellularLocation>
        <location evidence="1">Nucleus</location>
    </subcellularLocation>
</comment>
<evidence type="ECO:0000256" key="4">
    <source>
        <dbReference type="PROSITE-ProRule" id="PRU00117"/>
    </source>
</evidence>
<gene>
    <name evidence="7" type="ORF">TRIADDRAFT_53440</name>
</gene>
<dbReference type="CDD" id="cd22399">
    <property type="entry name" value="KH-I_FUBP_rpt4"/>
    <property type="match status" value="1"/>
</dbReference>
<dbReference type="Proteomes" id="UP000009022">
    <property type="component" value="Unassembled WGS sequence"/>
</dbReference>
<feature type="region of interest" description="Disordered" evidence="5">
    <location>
        <begin position="1"/>
        <end position="21"/>
    </location>
</feature>
<dbReference type="GO" id="GO:0005737">
    <property type="term" value="C:cytoplasm"/>
    <property type="evidence" value="ECO:0000318"/>
    <property type="project" value="GO_Central"/>
</dbReference>
<name>B3RP85_TRIAD</name>
<dbReference type="PhylomeDB" id="B3RP85"/>
<dbReference type="SUPFAM" id="SSF54791">
    <property type="entry name" value="Eukaryotic type KH-domain (KH-domain type I)"/>
    <property type="match status" value="4"/>
</dbReference>
<dbReference type="Pfam" id="PF00013">
    <property type="entry name" value="KH_1"/>
    <property type="match status" value="4"/>
</dbReference>
<dbReference type="KEGG" id="tad:TRIADDRAFT_53440"/>
<feature type="compositionally biased region" description="Low complexity" evidence="5">
    <location>
        <begin position="519"/>
        <end position="529"/>
    </location>
</feature>
<dbReference type="GO" id="GO:0006355">
    <property type="term" value="P:regulation of DNA-templated transcription"/>
    <property type="evidence" value="ECO:0007669"/>
    <property type="project" value="InterPro"/>
</dbReference>
<sequence length="634" mass="67167">MSKVEEGSRQGNLDGPAADDKVAEAIKRAQKIAARISDVGGSAEGDSTRKRPLDTQGTTIVTRIDDIKTIGGANEPPSKRAAPSEATAAAIDRAQAVAASIAARSGLNSIVVEEIKIPNKMTGLVIGKGGDSINKLQAESGAKIQVQPDADAQGKPERIVTITGSAVNVDQAKYLIDQMVNEGPAAMPGNAAPLGAIPPAQNEITEEILVPANKVGLVIGKGGEMIRSFQERTQTRMVMVQESSHITGRDKPLRIGGDPQRVKPMKPGGDFRNQSTNDYGTPVHKQMGGMGMLEVPVPRDVVGVVIGRGGETIKRIQMETGTKIQFKEDSNPNLPDRIAMLTGNDDSVQRANKMISDLIMEKRRQGPPGGQGGMMGGQGGSAEVVIPANKCGLVIGKGGETIRQIIQQSGAHVELNRNTPQESPTRIFVVRGGPQQIQHAQMIIKQKIGEEMGGAGMQPGGPAGGYPMPGQQMAYSMQQGQNFPNQQNYTSSQQQQQQQQQSYQGYTSQQSQMPQQPIAGTATQAAGQTGQDQSAWANYYQNFYNQPTGTTAAAGQMATANPGQATAATTQQAAQPQQAGSQPDYTQAWIEYYRQQGLSYNPSTGTLTQLNAGGQAVGNPQAMQPGQMHMNPTQ</sequence>
<feature type="domain" description="K Homology" evidence="6">
    <location>
        <begin position="378"/>
        <end position="449"/>
    </location>
</feature>
<dbReference type="STRING" id="10228.B3RP85"/>
<dbReference type="EMBL" id="DS985242">
    <property type="protein sequence ID" value="EDV27591.1"/>
    <property type="molecule type" value="Genomic_DNA"/>
</dbReference>
<evidence type="ECO:0000313" key="8">
    <source>
        <dbReference type="Proteomes" id="UP000009022"/>
    </source>
</evidence>
<dbReference type="eggNOG" id="KOG1676">
    <property type="taxonomic scope" value="Eukaryota"/>
</dbReference>
<dbReference type="InterPro" id="IPR036612">
    <property type="entry name" value="KH_dom_type_1_sf"/>
</dbReference>
<dbReference type="CTD" id="6751195"/>
<dbReference type="GO" id="GO:0010468">
    <property type="term" value="P:regulation of gene expression"/>
    <property type="evidence" value="ECO:0000318"/>
    <property type="project" value="GO_Central"/>
</dbReference>
<dbReference type="PANTHER" id="PTHR10288">
    <property type="entry name" value="KH DOMAIN CONTAINING RNA BINDING PROTEIN"/>
    <property type="match status" value="1"/>
</dbReference>
<feature type="domain" description="K Homology" evidence="6">
    <location>
        <begin position="202"/>
        <end position="277"/>
    </location>
</feature>
<evidence type="ECO:0000313" key="7">
    <source>
        <dbReference type="EMBL" id="EDV27591.1"/>
    </source>
</evidence>
<evidence type="ECO:0000256" key="3">
    <source>
        <dbReference type="ARBA" id="ARBA00023242"/>
    </source>
</evidence>
<evidence type="ECO:0000256" key="1">
    <source>
        <dbReference type="ARBA" id="ARBA00004123"/>
    </source>
</evidence>
<dbReference type="OrthoDB" id="5204190at2759"/>
<dbReference type="Gene3D" id="3.30.1370.10">
    <property type="entry name" value="K Homology domain, type 1"/>
    <property type="match status" value="4"/>
</dbReference>
<protein>
    <recommendedName>
        <fullName evidence="6">K Homology domain-containing protein</fullName>
    </recommendedName>
</protein>
<dbReference type="SMART" id="SM00322">
    <property type="entry name" value="KH"/>
    <property type="match status" value="4"/>
</dbReference>
<feature type="region of interest" description="Disordered" evidence="5">
    <location>
        <begin position="36"/>
        <end position="58"/>
    </location>
</feature>
<dbReference type="FunCoup" id="B3RP85">
    <property type="interactions" value="3147"/>
</dbReference>
<proteinExistence type="predicted"/>
<accession>B3RP85</accession>
<feature type="domain" description="K Homology" evidence="6">
    <location>
        <begin position="109"/>
        <end position="181"/>
    </location>
</feature>
<organism evidence="7 8">
    <name type="scientific">Trichoplax adhaerens</name>
    <name type="common">Trichoplax reptans</name>
    <dbReference type="NCBI Taxonomy" id="10228"/>
    <lineage>
        <taxon>Eukaryota</taxon>
        <taxon>Metazoa</taxon>
        <taxon>Placozoa</taxon>
        <taxon>Uniplacotomia</taxon>
        <taxon>Trichoplacea</taxon>
        <taxon>Trichoplacidae</taxon>
        <taxon>Trichoplax</taxon>
    </lineage>
</organism>
<dbReference type="InterPro" id="IPR015096">
    <property type="entry name" value="FUBP_C"/>
</dbReference>
<dbReference type="OMA" id="HNDVDSN"/>
<reference evidence="7 8" key="1">
    <citation type="journal article" date="2008" name="Nature">
        <title>The Trichoplax genome and the nature of placozoans.</title>
        <authorList>
            <person name="Srivastava M."/>
            <person name="Begovic E."/>
            <person name="Chapman J."/>
            <person name="Putnam N.H."/>
            <person name="Hellsten U."/>
            <person name="Kawashima T."/>
            <person name="Kuo A."/>
            <person name="Mitros T."/>
            <person name="Salamov A."/>
            <person name="Carpenter M.L."/>
            <person name="Signorovitch A.Y."/>
            <person name="Moreno M.A."/>
            <person name="Kamm K."/>
            <person name="Grimwood J."/>
            <person name="Schmutz J."/>
            <person name="Shapiro H."/>
            <person name="Grigoriev I.V."/>
            <person name="Buss L.W."/>
            <person name="Schierwater B."/>
            <person name="Dellaporta S.L."/>
            <person name="Rokhsar D.S."/>
        </authorList>
    </citation>
    <scope>NUCLEOTIDE SEQUENCE [LARGE SCALE GENOMIC DNA]</scope>
    <source>
        <strain evidence="7 8">Grell-BS-1999</strain>
    </source>
</reference>
<dbReference type="HOGENOM" id="CLU_014285_1_0_1"/>
<dbReference type="PROSITE" id="PS50084">
    <property type="entry name" value="KH_TYPE_1"/>
    <property type="match status" value="4"/>
</dbReference>
<feature type="domain" description="K Homology" evidence="6">
    <location>
        <begin position="289"/>
        <end position="360"/>
    </location>
</feature>
<feature type="region of interest" description="Disordered" evidence="5">
    <location>
        <begin position="241"/>
        <end position="278"/>
    </location>
</feature>
<dbReference type="InterPro" id="IPR004088">
    <property type="entry name" value="KH_dom_type_1"/>
</dbReference>
<dbReference type="InParanoid" id="B3RP85"/>
<dbReference type="GO" id="GO:0003729">
    <property type="term" value="F:mRNA binding"/>
    <property type="evidence" value="ECO:0000318"/>
    <property type="project" value="GO_Central"/>
</dbReference>
<dbReference type="CDD" id="cd22396">
    <property type="entry name" value="KH-I_FUBP_rpt1"/>
    <property type="match status" value="1"/>
</dbReference>
<feature type="compositionally biased region" description="Gly residues" evidence="5">
    <location>
        <begin position="452"/>
        <end position="464"/>
    </location>
</feature>
<dbReference type="Pfam" id="PF09005">
    <property type="entry name" value="FUBP_C"/>
    <property type="match status" value="1"/>
</dbReference>
<evidence type="ECO:0000259" key="6">
    <source>
        <dbReference type="SMART" id="SM00322"/>
    </source>
</evidence>
<keyword evidence="4" id="KW-0694">RNA-binding</keyword>
<keyword evidence="3" id="KW-0539">Nucleus</keyword>
<evidence type="ECO:0000256" key="2">
    <source>
        <dbReference type="ARBA" id="ARBA00022737"/>
    </source>
</evidence>
<dbReference type="RefSeq" id="XP_002109425.1">
    <property type="nucleotide sequence ID" value="XM_002109389.1"/>
</dbReference>
<dbReference type="AlphaFoldDB" id="B3RP85"/>
<keyword evidence="2" id="KW-0677">Repeat</keyword>
<feature type="region of interest" description="Disordered" evidence="5">
    <location>
        <begin position="452"/>
        <end position="529"/>
    </location>
</feature>
<dbReference type="InterPro" id="IPR004087">
    <property type="entry name" value="KH_dom"/>
</dbReference>
<evidence type="ECO:0000256" key="5">
    <source>
        <dbReference type="SAM" id="MobiDB-lite"/>
    </source>
</evidence>
<dbReference type="CDD" id="cd22397">
    <property type="entry name" value="KH-I_FUBP_rpt2"/>
    <property type="match status" value="1"/>
</dbReference>
<dbReference type="GeneID" id="6751195"/>
<dbReference type="GO" id="GO:0005634">
    <property type="term" value="C:nucleus"/>
    <property type="evidence" value="ECO:0000318"/>
    <property type="project" value="GO_Central"/>
</dbReference>